<organism evidence="1 2">
    <name type="scientific">Babesia microti (strain RI)</name>
    <dbReference type="NCBI Taxonomy" id="1133968"/>
    <lineage>
        <taxon>Eukaryota</taxon>
        <taxon>Sar</taxon>
        <taxon>Alveolata</taxon>
        <taxon>Apicomplexa</taxon>
        <taxon>Aconoidasida</taxon>
        <taxon>Piroplasmida</taxon>
        <taxon>Babesiidae</taxon>
        <taxon>Babesia</taxon>
    </lineage>
</organism>
<evidence type="ECO:0000313" key="1">
    <source>
        <dbReference type="EMBL" id="CCF73462.1"/>
    </source>
</evidence>
<dbReference type="GeneID" id="24424088"/>
<reference evidence="1 2" key="3">
    <citation type="journal article" date="2016" name="Sci. Rep.">
        <title>Genome-wide diversity and gene expression profiling of Babesia microti isolates identify polymorphic genes that mediate host-pathogen interactions.</title>
        <authorList>
            <person name="Silva J.C."/>
            <person name="Cornillot E."/>
            <person name="McCracken C."/>
            <person name="Usmani-Brown S."/>
            <person name="Dwivedi A."/>
            <person name="Ifeonu O.O."/>
            <person name="Crabtree J."/>
            <person name="Gotia H.T."/>
            <person name="Virji A.Z."/>
            <person name="Reynes C."/>
            <person name="Colinge J."/>
            <person name="Kumar V."/>
            <person name="Lawres L."/>
            <person name="Pazzi J.E."/>
            <person name="Pablo J.V."/>
            <person name="Hung C."/>
            <person name="Brancato J."/>
            <person name="Kumari P."/>
            <person name="Orvis J."/>
            <person name="Tretina K."/>
            <person name="Chibucos M."/>
            <person name="Ott S."/>
            <person name="Sadzewicz L."/>
            <person name="Sengamalay N."/>
            <person name="Shetty A.C."/>
            <person name="Su Q."/>
            <person name="Tallon L."/>
            <person name="Fraser C.M."/>
            <person name="Frutos R."/>
            <person name="Molina D.M."/>
            <person name="Krause P.J."/>
            <person name="Ben Mamoun C."/>
        </authorList>
    </citation>
    <scope>NUCLEOTIDE SEQUENCE [LARGE SCALE GENOMIC DNA]</scope>
    <source>
        <strain evidence="1 2">RI</strain>
    </source>
</reference>
<reference evidence="1 2" key="2">
    <citation type="journal article" date="2013" name="PLoS ONE">
        <title>Whole genome mapping and re-organization of the nuclear and mitochondrial genomes of Babesia microti isolates.</title>
        <authorList>
            <person name="Cornillot E."/>
            <person name="Dassouli A."/>
            <person name="Garg A."/>
            <person name="Pachikara N."/>
            <person name="Randazzo S."/>
            <person name="Depoix D."/>
            <person name="Carcy B."/>
            <person name="Delbecq S."/>
            <person name="Frutos R."/>
            <person name="Silva J.C."/>
            <person name="Sutton R."/>
            <person name="Krause P.J."/>
            <person name="Mamoun C.B."/>
        </authorList>
    </citation>
    <scope>NUCLEOTIDE SEQUENCE [LARGE SCALE GENOMIC DNA]</scope>
    <source>
        <strain evidence="1 2">RI</strain>
    </source>
</reference>
<dbReference type="EMBL" id="FO082872">
    <property type="protein sequence ID" value="CCF73462.1"/>
    <property type="molecule type" value="Genomic_DNA"/>
</dbReference>
<accession>I7J643</accession>
<protein>
    <submittedName>
        <fullName evidence="1">Uncharacterized protein</fullName>
    </submittedName>
</protein>
<dbReference type="RefSeq" id="XP_012648071.1">
    <property type="nucleotide sequence ID" value="XM_012792617.1"/>
</dbReference>
<keyword evidence="2" id="KW-1185">Reference proteome</keyword>
<dbReference type="AlphaFoldDB" id="I7J643"/>
<proteinExistence type="predicted"/>
<dbReference type="OrthoDB" id="361154at2759"/>
<name>I7J643_BABMR</name>
<sequence length="283" mass="32802">MFGCHIYNNKSKVILLKSGHYRRIVDFTSDDIEMLSIKEKVLSCINSLDTSCCINNNNNEIFINSYDNIEVYDCDTVDIVNNDITTSDHKCVDKECIELDIKINLDHNNDIFQSTYNETSESTKSEKNSTMYIDSTKNEKIFEINIIKAESDMNIDKHDKMNIEPGVKVLFYINSKESPIGVIAKINTEKGIITIERNCMTRFFPIKLITKLVTDRKDVEKYKEKLYKNKGNLEHCIVIHARNFQNPIGIEFQNKIIKQKFINNLTMSRYNTNGVTPNRIDII</sequence>
<dbReference type="Proteomes" id="UP000002899">
    <property type="component" value="Chromosome II"/>
</dbReference>
<dbReference type="KEGG" id="bmic:BMR1_02g01505"/>
<dbReference type="VEuPathDB" id="PiroplasmaDB:BMR1_02g01505"/>
<gene>
    <name evidence="1" type="ORF">BMR1_02g01505</name>
</gene>
<reference evidence="1 2" key="1">
    <citation type="journal article" date="2012" name="Nucleic Acids Res.">
        <title>Sequencing of the smallest Apicomplexan genome from the human pathogen Babesia microti.</title>
        <authorList>
            <person name="Cornillot E."/>
            <person name="Hadj-Kaddour K."/>
            <person name="Dassouli A."/>
            <person name="Noel B."/>
            <person name="Ranwez V."/>
            <person name="Vacherie B."/>
            <person name="Augagneur Y."/>
            <person name="Bres V."/>
            <person name="Duclos A."/>
            <person name="Randazzo S."/>
            <person name="Carcy B."/>
            <person name="Debierre-Grockiego F."/>
            <person name="Delbecq S."/>
            <person name="Moubri-Menage K."/>
            <person name="Shams-Eldin H."/>
            <person name="Usmani-Brown S."/>
            <person name="Bringaud F."/>
            <person name="Wincker P."/>
            <person name="Vivares C.P."/>
            <person name="Schwarz R.T."/>
            <person name="Schetters T.P."/>
            <person name="Krause P.J."/>
            <person name="Gorenflot A."/>
            <person name="Berry V."/>
            <person name="Barbe V."/>
            <person name="Ben Mamoun C."/>
        </authorList>
    </citation>
    <scope>NUCLEOTIDE SEQUENCE [LARGE SCALE GENOMIC DNA]</scope>
    <source>
        <strain evidence="1 2">RI</strain>
    </source>
</reference>
<evidence type="ECO:0000313" key="2">
    <source>
        <dbReference type="Proteomes" id="UP000002899"/>
    </source>
</evidence>